<evidence type="ECO:0000256" key="1">
    <source>
        <dbReference type="ARBA" id="ARBA00023015"/>
    </source>
</evidence>
<dbReference type="InterPro" id="IPR007448">
    <property type="entry name" value="Sigma70_reg_Rsd_AlgQ"/>
</dbReference>
<dbReference type="RefSeq" id="WP_262993434.1">
    <property type="nucleotide sequence ID" value="NZ_JAOTJC010000007.1"/>
</dbReference>
<dbReference type="Pfam" id="PF04353">
    <property type="entry name" value="Rsd_AlgQ"/>
    <property type="match status" value="1"/>
</dbReference>
<proteinExistence type="inferred from homology"/>
<dbReference type="InterPro" id="IPR038309">
    <property type="entry name" value="Rsd/AlgQ_sf"/>
</dbReference>
<reference evidence="5" key="1">
    <citation type="submission" date="2023-07" db="EMBL/GenBank/DDBJ databases">
        <title>Study on multiphase classification of strain Alteromonas salexigens isolated from the Yellow Sea.</title>
        <authorList>
            <person name="Sun L."/>
        </authorList>
    </citation>
    <scope>NUCLEOTIDE SEQUENCE [LARGE SCALE GENOMIC DNA]</scope>
    <source>
        <strain evidence="5">ASW11-19</strain>
    </source>
</reference>
<accession>A0ABT2VND9</accession>
<dbReference type="Gene3D" id="1.20.120.1370">
    <property type="entry name" value="Regulator of RNA polymerase sigma(70) subunit, domain 4"/>
    <property type="match status" value="1"/>
</dbReference>
<evidence type="ECO:0000256" key="2">
    <source>
        <dbReference type="ARBA" id="ARBA00023163"/>
    </source>
</evidence>
<evidence type="ECO:0000256" key="3">
    <source>
        <dbReference type="RuleBase" id="RU004409"/>
    </source>
</evidence>
<gene>
    <name evidence="4" type="primary">rsd</name>
    <name evidence="4" type="ORF">OCL06_08435</name>
</gene>
<dbReference type="Proteomes" id="UP001209257">
    <property type="component" value="Unassembled WGS sequence"/>
</dbReference>
<keyword evidence="1 3" id="KW-0805">Transcription regulation</keyword>
<organism evidence="4 5">
    <name type="scientific">Alteromonas salexigens</name>
    <dbReference type="NCBI Taxonomy" id="2982530"/>
    <lineage>
        <taxon>Bacteria</taxon>
        <taxon>Pseudomonadati</taxon>
        <taxon>Pseudomonadota</taxon>
        <taxon>Gammaproteobacteria</taxon>
        <taxon>Alteromonadales</taxon>
        <taxon>Alteromonadaceae</taxon>
        <taxon>Alteromonas/Salinimonas group</taxon>
        <taxon>Alteromonas</taxon>
    </lineage>
</organism>
<comment type="similarity">
    <text evidence="3">Belongs to the Rsd/AlgQ family.</text>
</comment>
<keyword evidence="5" id="KW-1185">Reference proteome</keyword>
<comment type="caution">
    <text evidence="4">The sequence shown here is derived from an EMBL/GenBank/DDBJ whole genome shotgun (WGS) entry which is preliminary data.</text>
</comment>
<evidence type="ECO:0000313" key="5">
    <source>
        <dbReference type="Proteomes" id="UP001209257"/>
    </source>
</evidence>
<name>A0ABT2VND9_9ALTE</name>
<sequence>MLNQLEQVKGKWGGQLATIDNWLQARQRLLIQYCELAGLAHHDHQNGKQANPLPDPAAIDAFCEAMMDYMSAGHFEVYDMLVSDDAQGKALKQQLYPDIATTTDSALAFNDTYTDVVSEQQAAAFDSHLQALGETLEARFALEDQLIAHMYETQKRKAPAEADSQ</sequence>
<dbReference type="NCBIfam" id="NF008723">
    <property type="entry name" value="PRK11718.1"/>
    <property type="match status" value="1"/>
</dbReference>
<keyword evidence="2 3" id="KW-0804">Transcription</keyword>
<dbReference type="PIRSF" id="PIRSF016548">
    <property type="entry name" value="Rsd_AlgQ"/>
    <property type="match status" value="1"/>
</dbReference>
<dbReference type="EMBL" id="JAOTJC010000007">
    <property type="protein sequence ID" value="MCU7554625.1"/>
    <property type="molecule type" value="Genomic_DNA"/>
</dbReference>
<evidence type="ECO:0000313" key="4">
    <source>
        <dbReference type="EMBL" id="MCU7554625.1"/>
    </source>
</evidence>
<protein>
    <submittedName>
        <fullName evidence="4">Sigma D regulator</fullName>
    </submittedName>
</protein>